<dbReference type="GO" id="GO:0003677">
    <property type="term" value="F:DNA binding"/>
    <property type="evidence" value="ECO:0007669"/>
    <property type="project" value="UniProtKB-KW"/>
</dbReference>
<dbReference type="SMART" id="SM00448">
    <property type="entry name" value="REC"/>
    <property type="match status" value="1"/>
</dbReference>
<keyword evidence="3" id="KW-0238">DNA-binding</keyword>
<sequence>MNAAAASPLTGAPIKVLLADDEGLVRSGFKVLLDLEDDITVVGEAADGAEAVERARATRPDVVLMDIRMPRVDGIRATAEIAGTRGLEQVRVLILTTYDTGEYVFDALQAGASGFLLKDAGPAELLHAVRVVAAGEALLAPRITRRLIGQFTARRTAARAGEDRLAVLTGRERELLALVGRGLSNHEIGAELSLSPATARTHVSRAMAKLSARSWSSSLTGQGWSIPRAEQVDAGAAGLSVAGCTMSAMASWQEIEKEVPELAGRVRELLDAHRHKTMATLRRDGSPRISGTEAQFKDGEHLVIQMRHEGRGFREVRRR</sequence>
<reference evidence="8" key="2">
    <citation type="submission" date="2022-09" db="EMBL/GenBank/DDBJ databases">
        <authorList>
            <person name="Sun Q."/>
            <person name="Ohkuma M."/>
        </authorList>
    </citation>
    <scope>NUCLEOTIDE SEQUENCE</scope>
    <source>
        <strain evidence="8">JCM 3093</strain>
    </source>
</reference>
<dbReference type="SUPFAM" id="SSF52172">
    <property type="entry name" value="CheY-like"/>
    <property type="match status" value="1"/>
</dbReference>
<dbReference type="Gene3D" id="3.40.50.2300">
    <property type="match status" value="1"/>
</dbReference>
<dbReference type="GO" id="GO:0006355">
    <property type="term" value="P:regulation of DNA-templated transcription"/>
    <property type="evidence" value="ECO:0007669"/>
    <property type="project" value="InterPro"/>
</dbReference>
<evidence type="ECO:0000256" key="3">
    <source>
        <dbReference type="ARBA" id="ARBA00023125"/>
    </source>
</evidence>
<evidence type="ECO:0000256" key="4">
    <source>
        <dbReference type="ARBA" id="ARBA00023163"/>
    </source>
</evidence>
<dbReference type="Pfam" id="PF00196">
    <property type="entry name" value="GerE"/>
    <property type="match status" value="1"/>
</dbReference>
<proteinExistence type="predicted"/>
<dbReference type="SUPFAM" id="SSF50475">
    <property type="entry name" value="FMN-binding split barrel"/>
    <property type="match status" value="1"/>
</dbReference>
<feature type="domain" description="Response regulatory" evidence="7">
    <location>
        <begin position="15"/>
        <end position="133"/>
    </location>
</feature>
<name>A0AA37F614_9ACTN</name>
<evidence type="ECO:0000259" key="6">
    <source>
        <dbReference type="PROSITE" id="PS50043"/>
    </source>
</evidence>
<comment type="caution">
    <text evidence="8">The sequence shown here is derived from an EMBL/GenBank/DDBJ whole genome shotgun (WGS) entry which is preliminary data.</text>
</comment>
<feature type="domain" description="HTH luxR-type" evidence="6">
    <location>
        <begin position="161"/>
        <end position="226"/>
    </location>
</feature>
<evidence type="ECO:0000313" key="9">
    <source>
        <dbReference type="Proteomes" id="UP000627984"/>
    </source>
</evidence>
<dbReference type="Proteomes" id="UP000627984">
    <property type="component" value="Unassembled WGS sequence"/>
</dbReference>
<dbReference type="EMBL" id="BMQD01000012">
    <property type="protein sequence ID" value="GGK77397.1"/>
    <property type="molecule type" value="Genomic_DNA"/>
</dbReference>
<gene>
    <name evidence="8" type="ORF">GCM10010126_40850</name>
</gene>
<keyword evidence="2" id="KW-0805">Transcription regulation</keyword>
<dbReference type="InterPro" id="IPR058245">
    <property type="entry name" value="NreC/VraR/RcsB-like_REC"/>
</dbReference>
<dbReference type="CDD" id="cd17535">
    <property type="entry name" value="REC_NarL-like"/>
    <property type="match status" value="1"/>
</dbReference>
<dbReference type="InterPro" id="IPR001789">
    <property type="entry name" value="Sig_transdc_resp-reg_receiver"/>
</dbReference>
<evidence type="ECO:0000256" key="2">
    <source>
        <dbReference type="ARBA" id="ARBA00023015"/>
    </source>
</evidence>
<dbReference type="InterPro" id="IPR000792">
    <property type="entry name" value="Tscrpt_reg_LuxR_C"/>
</dbReference>
<dbReference type="AlphaFoldDB" id="A0AA37F614"/>
<dbReference type="InterPro" id="IPR011006">
    <property type="entry name" value="CheY-like_superfamily"/>
</dbReference>
<organism evidence="8 9">
    <name type="scientific">Planomonospora parontospora</name>
    <dbReference type="NCBI Taxonomy" id="58119"/>
    <lineage>
        <taxon>Bacteria</taxon>
        <taxon>Bacillati</taxon>
        <taxon>Actinomycetota</taxon>
        <taxon>Actinomycetes</taxon>
        <taxon>Streptosporangiales</taxon>
        <taxon>Streptosporangiaceae</taxon>
        <taxon>Planomonospora</taxon>
    </lineage>
</organism>
<evidence type="ECO:0000313" key="8">
    <source>
        <dbReference type="EMBL" id="GGK77397.1"/>
    </source>
</evidence>
<feature type="modified residue" description="4-aspartylphosphate" evidence="5">
    <location>
        <position position="66"/>
    </location>
</feature>
<dbReference type="InterPro" id="IPR016032">
    <property type="entry name" value="Sig_transdc_resp-reg_C-effctor"/>
</dbReference>
<keyword evidence="4" id="KW-0804">Transcription</keyword>
<dbReference type="SMART" id="SM00421">
    <property type="entry name" value="HTH_LUXR"/>
    <property type="match status" value="1"/>
</dbReference>
<protein>
    <submittedName>
        <fullName evidence="8">Uncharacterized protein</fullName>
    </submittedName>
</protein>
<evidence type="ECO:0000259" key="7">
    <source>
        <dbReference type="PROSITE" id="PS50110"/>
    </source>
</evidence>
<dbReference type="Pfam" id="PF00072">
    <property type="entry name" value="Response_reg"/>
    <property type="match status" value="1"/>
</dbReference>
<dbReference type="PROSITE" id="PS50043">
    <property type="entry name" value="HTH_LUXR_2"/>
    <property type="match status" value="1"/>
</dbReference>
<dbReference type="PANTHER" id="PTHR43214:SF24">
    <property type="entry name" value="TRANSCRIPTIONAL REGULATORY PROTEIN NARL-RELATED"/>
    <property type="match status" value="1"/>
</dbReference>
<keyword evidence="1 5" id="KW-0597">Phosphoprotein</keyword>
<evidence type="ECO:0000256" key="5">
    <source>
        <dbReference type="PROSITE-ProRule" id="PRU00169"/>
    </source>
</evidence>
<dbReference type="SUPFAM" id="SSF46894">
    <property type="entry name" value="C-terminal effector domain of the bipartite response regulators"/>
    <property type="match status" value="1"/>
</dbReference>
<dbReference type="GO" id="GO:0000160">
    <property type="term" value="P:phosphorelay signal transduction system"/>
    <property type="evidence" value="ECO:0007669"/>
    <property type="project" value="InterPro"/>
</dbReference>
<accession>A0AA37F614</accession>
<dbReference type="PANTHER" id="PTHR43214">
    <property type="entry name" value="TWO-COMPONENT RESPONSE REGULATOR"/>
    <property type="match status" value="1"/>
</dbReference>
<evidence type="ECO:0000256" key="1">
    <source>
        <dbReference type="ARBA" id="ARBA00022553"/>
    </source>
</evidence>
<dbReference type="CDD" id="cd06170">
    <property type="entry name" value="LuxR_C_like"/>
    <property type="match status" value="1"/>
</dbReference>
<dbReference type="PRINTS" id="PR00038">
    <property type="entry name" value="HTHLUXR"/>
</dbReference>
<reference evidence="8" key="1">
    <citation type="journal article" date="2014" name="Int. J. Syst. Evol. Microbiol.">
        <title>Complete genome sequence of Corynebacterium casei LMG S-19264T (=DSM 44701T), isolated from a smear-ripened cheese.</title>
        <authorList>
            <consortium name="US DOE Joint Genome Institute (JGI-PGF)"/>
            <person name="Walter F."/>
            <person name="Albersmeier A."/>
            <person name="Kalinowski J."/>
            <person name="Ruckert C."/>
        </authorList>
    </citation>
    <scope>NUCLEOTIDE SEQUENCE</scope>
    <source>
        <strain evidence="8">JCM 3093</strain>
    </source>
</reference>
<dbReference type="InterPro" id="IPR039420">
    <property type="entry name" value="WalR-like"/>
</dbReference>
<dbReference type="PROSITE" id="PS50110">
    <property type="entry name" value="RESPONSE_REGULATORY"/>
    <property type="match status" value="1"/>
</dbReference>